<dbReference type="KEGG" id="csol:105366934"/>
<keyword evidence="1" id="KW-0732">Signal</keyword>
<dbReference type="GeneID" id="105366934"/>
<accession>A0AAJ6YTD4</accession>
<evidence type="ECO:0000313" key="3">
    <source>
        <dbReference type="RefSeq" id="XP_011503883.1"/>
    </source>
</evidence>
<name>A0AAJ6YTD4_9HYME</name>
<evidence type="ECO:0000313" key="2">
    <source>
        <dbReference type="Proteomes" id="UP000695007"/>
    </source>
</evidence>
<protein>
    <submittedName>
        <fullName evidence="3">Uncharacterized protein LOC105366934</fullName>
    </submittedName>
</protein>
<dbReference type="Proteomes" id="UP000695007">
    <property type="component" value="Unplaced"/>
</dbReference>
<reference evidence="3" key="1">
    <citation type="submission" date="2025-08" db="UniProtKB">
        <authorList>
            <consortium name="RefSeq"/>
        </authorList>
    </citation>
    <scope>IDENTIFICATION</scope>
</reference>
<organism evidence="2 3">
    <name type="scientific">Ceratosolen solmsi marchali</name>
    <dbReference type="NCBI Taxonomy" id="326594"/>
    <lineage>
        <taxon>Eukaryota</taxon>
        <taxon>Metazoa</taxon>
        <taxon>Ecdysozoa</taxon>
        <taxon>Arthropoda</taxon>
        <taxon>Hexapoda</taxon>
        <taxon>Insecta</taxon>
        <taxon>Pterygota</taxon>
        <taxon>Neoptera</taxon>
        <taxon>Endopterygota</taxon>
        <taxon>Hymenoptera</taxon>
        <taxon>Apocrita</taxon>
        <taxon>Proctotrupomorpha</taxon>
        <taxon>Chalcidoidea</taxon>
        <taxon>Agaonidae</taxon>
        <taxon>Agaoninae</taxon>
        <taxon>Ceratosolen</taxon>
    </lineage>
</organism>
<feature type="chain" id="PRO_5042618783" evidence="1">
    <location>
        <begin position="30"/>
        <end position="157"/>
    </location>
</feature>
<feature type="signal peptide" evidence="1">
    <location>
        <begin position="1"/>
        <end position="29"/>
    </location>
</feature>
<sequence>MRERQKTMTAGRMLLASSLLLLSMEQIHASYGQQYLLPVNDYRSSIKQPNWMYSEPKYQQIGYNPWISPYARPEKPVGYYNYPWYPTNPHLRTPVPSVDVMNQPHLDDDFDDLDSLNENVNTNLKDSKFLQLIMKHLKGLIIMKDDNDGMHPKDDLI</sequence>
<gene>
    <name evidence="3" type="primary">LOC105366934</name>
</gene>
<proteinExistence type="predicted"/>
<evidence type="ECO:0000256" key="1">
    <source>
        <dbReference type="SAM" id="SignalP"/>
    </source>
</evidence>
<dbReference type="AlphaFoldDB" id="A0AAJ6YTD4"/>
<keyword evidence="2" id="KW-1185">Reference proteome</keyword>
<dbReference type="RefSeq" id="XP_011503883.1">
    <property type="nucleotide sequence ID" value="XM_011505581.1"/>
</dbReference>